<dbReference type="InterPro" id="IPR050466">
    <property type="entry name" value="Carboxylest/Gibb_receptor"/>
</dbReference>
<dbReference type="EMBL" id="CAJNJQ010000601">
    <property type="protein sequence ID" value="CAE7088583.1"/>
    <property type="molecule type" value="Genomic_DNA"/>
</dbReference>
<protein>
    <recommendedName>
        <fullName evidence="1">Alpha/beta hydrolase fold-3 domain-containing protein</fullName>
    </recommendedName>
</protein>
<name>A0A8H3DWG8_9AGAM</name>
<dbReference type="InterPro" id="IPR029058">
    <property type="entry name" value="AB_hydrolase_fold"/>
</dbReference>
<organism evidence="2 3">
    <name type="scientific">Rhizoctonia solani</name>
    <dbReference type="NCBI Taxonomy" id="456999"/>
    <lineage>
        <taxon>Eukaryota</taxon>
        <taxon>Fungi</taxon>
        <taxon>Dikarya</taxon>
        <taxon>Basidiomycota</taxon>
        <taxon>Agaricomycotina</taxon>
        <taxon>Agaricomycetes</taxon>
        <taxon>Cantharellales</taxon>
        <taxon>Ceratobasidiaceae</taxon>
        <taxon>Rhizoctonia</taxon>
    </lineage>
</organism>
<dbReference type="PANTHER" id="PTHR23024">
    <property type="entry name" value="ARYLACETAMIDE DEACETYLASE"/>
    <property type="match status" value="1"/>
</dbReference>
<evidence type="ECO:0000313" key="2">
    <source>
        <dbReference type="EMBL" id="CAE7088583.1"/>
    </source>
</evidence>
<evidence type="ECO:0000313" key="3">
    <source>
        <dbReference type="Proteomes" id="UP000663827"/>
    </source>
</evidence>
<proteinExistence type="predicted"/>
<accession>A0A8H3DWG8</accession>
<dbReference type="SUPFAM" id="SSF53474">
    <property type="entry name" value="alpha/beta-Hydrolases"/>
    <property type="match status" value="1"/>
</dbReference>
<evidence type="ECO:0000259" key="1">
    <source>
        <dbReference type="Pfam" id="PF07859"/>
    </source>
</evidence>
<gene>
    <name evidence="2" type="ORF">RDB_LOCUS29934</name>
</gene>
<comment type="caution">
    <text evidence="2">The sequence shown here is derived from an EMBL/GenBank/DDBJ whole genome shotgun (WGS) entry which is preliminary data.</text>
</comment>
<reference evidence="2" key="1">
    <citation type="submission" date="2021-01" db="EMBL/GenBank/DDBJ databases">
        <authorList>
            <person name="Kaushik A."/>
        </authorList>
    </citation>
    <scope>NUCLEOTIDE SEQUENCE</scope>
    <source>
        <strain evidence="2">AG5</strain>
    </source>
</reference>
<dbReference type="AlphaFoldDB" id="A0A8H3DWG8"/>
<dbReference type="Pfam" id="PF07859">
    <property type="entry name" value="Abhydrolase_3"/>
    <property type="match status" value="1"/>
</dbReference>
<dbReference type="Gene3D" id="3.40.50.1820">
    <property type="entry name" value="alpha/beta hydrolase"/>
    <property type="match status" value="1"/>
</dbReference>
<dbReference type="Proteomes" id="UP000663827">
    <property type="component" value="Unassembled WGS sequence"/>
</dbReference>
<dbReference type="InterPro" id="IPR013094">
    <property type="entry name" value="AB_hydrolase_3"/>
</dbReference>
<dbReference type="GO" id="GO:0016787">
    <property type="term" value="F:hydrolase activity"/>
    <property type="evidence" value="ECO:0007669"/>
    <property type="project" value="InterPro"/>
</dbReference>
<sequence>MFESDSEFCRKLGRETRAIVLNSDYAKDPENPFPAAYNDICDVVAHVLANRDGVYDTSRITIGGFSAGAALALVVSAIMPKDTFGAITTFYPITNLSLTESDRPHHVEANLKESPRLPPLLLNYFLETYIAQTATLDDPRLSPHDNAPSAFPERILLVVCGSDPLRDEAIALGNVLQEEGKHVHVVDVPGVMHGWDKVVNVATENDLKKAMAYDKAVEVLQSVY</sequence>
<dbReference type="PANTHER" id="PTHR23024:SF24">
    <property type="entry name" value="ALPHA_BETA HYDROLASE FOLD-3 DOMAIN-CONTAINING PROTEIN"/>
    <property type="match status" value="1"/>
</dbReference>
<feature type="domain" description="Alpha/beta hydrolase fold-3" evidence="1">
    <location>
        <begin position="3"/>
        <end position="195"/>
    </location>
</feature>